<evidence type="ECO:0000256" key="8">
    <source>
        <dbReference type="ARBA" id="ARBA00023136"/>
    </source>
</evidence>
<dbReference type="PATRIC" id="fig|1200352.3.peg.841"/>
<dbReference type="GO" id="GO:0050660">
    <property type="term" value="F:flavin adenine dinucleotide binding"/>
    <property type="evidence" value="ECO:0007669"/>
    <property type="project" value="InterPro"/>
</dbReference>
<dbReference type="SUPFAM" id="SSF54631">
    <property type="entry name" value="CBS-domain pair"/>
    <property type="match status" value="1"/>
</dbReference>
<dbReference type="STRING" id="1200352.A606_04160"/>
<dbReference type="EMBL" id="CP003696">
    <property type="protein sequence ID" value="AGP30481.1"/>
    <property type="molecule type" value="Genomic_DNA"/>
</dbReference>
<dbReference type="HOGENOM" id="CLU_015237_4_2_11"/>
<keyword evidence="4 10" id="KW-0812">Transmembrane</keyword>
<dbReference type="Pfam" id="PF00571">
    <property type="entry name" value="CBS"/>
    <property type="match status" value="2"/>
</dbReference>
<dbReference type="InterPro" id="IPR000644">
    <property type="entry name" value="CBS_dom"/>
</dbReference>
<keyword evidence="8 10" id="KW-0472">Membrane</keyword>
<dbReference type="InterPro" id="IPR005170">
    <property type="entry name" value="Transptr-assoc_dom"/>
</dbReference>
<evidence type="ECO:0000256" key="3">
    <source>
        <dbReference type="ARBA" id="ARBA00022475"/>
    </source>
</evidence>
<feature type="region of interest" description="Disordered" evidence="11">
    <location>
        <begin position="426"/>
        <end position="459"/>
    </location>
</feature>
<dbReference type="OrthoDB" id="110231at2"/>
<evidence type="ECO:0000256" key="2">
    <source>
        <dbReference type="ARBA" id="ARBA00006337"/>
    </source>
</evidence>
<evidence type="ECO:0000256" key="6">
    <source>
        <dbReference type="ARBA" id="ARBA00022989"/>
    </source>
</evidence>
<keyword evidence="5" id="KW-0677">Repeat</keyword>
<keyword evidence="6 10" id="KW-1133">Transmembrane helix</keyword>
<dbReference type="PANTHER" id="PTHR22777:SF32">
    <property type="entry name" value="UPF0053 INNER MEMBRANE PROTEIN YFJD"/>
    <property type="match status" value="1"/>
</dbReference>
<comment type="similarity">
    <text evidence="2">Belongs to the UPF0053 family.</text>
</comment>
<evidence type="ECO:0000313" key="16">
    <source>
        <dbReference type="Proteomes" id="UP000014809"/>
    </source>
</evidence>
<protein>
    <recommendedName>
        <fullName evidence="17">Transporter of the HlyC/CorC family protein</fullName>
    </recommendedName>
</protein>
<dbReference type="InterPro" id="IPR046342">
    <property type="entry name" value="CBS_dom_sf"/>
</dbReference>
<dbReference type="Gene3D" id="3.10.580.10">
    <property type="entry name" value="CBS-domain"/>
    <property type="match status" value="1"/>
</dbReference>
<dbReference type="InterPro" id="IPR002550">
    <property type="entry name" value="CNNM"/>
</dbReference>
<evidence type="ECO:0000259" key="14">
    <source>
        <dbReference type="PROSITE" id="PS51846"/>
    </source>
</evidence>
<feature type="compositionally biased region" description="Basic and acidic residues" evidence="11">
    <location>
        <begin position="443"/>
        <end position="459"/>
    </location>
</feature>
<feature type="transmembrane region" description="Helical" evidence="12">
    <location>
        <begin position="64"/>
        <end position="85"/>
    </location>
</feature>
<dbReference type="AlphaFoldDB" id="S4XD59"/>
<feature type="domain" description="CBS" evidence="13">
    <location>
        <begin position="276"/>
        <end position="333"/>
    </location>
</feature>
<dbReference type="InterPro" id="IPR044751">
    <property type="entry name" value="Ion_transp-like_CBS"/>
</dbReference>
<dbReference type="RefSeq" id="WP_020440844.1">
    <property type="nucleotide sequence ID" value="NC_021663.1"/>
</dbReference>
<dbReference type="InterPro" id="IPR036318">
    <property type="entry name" value="FAD-bd_PCMH-like_sf"/>
</dbReference>
<dbReference type="GO" id="GO:0005886">
    <property type="term" value="C:plasma membrane"/>
    <property type="evidence" value="ECO:0007669"/>
    <property type="project" value="UniProtKB-SubCell"/>
</dbReference>
<sequence length="459" mass="49461">MSSLTLIILLAVAALVVIVAGLVSGVETALAQLSVARVEALVKEERPGAPRLQRVMDRRPDNINLLVLARTILEASAAVLVTIVAEDLIASTGWAVAASVVVSSLLIYVVVGVFSRTAGRRNPYSLSLRAAPVLLVGAALFTPVTRLLIRVGGLFAGGGALRAGPFASEIELREMVDIASERGVVEVDERKMIQSVFDLGSTTARAVMVPRPEMVWIEQDKSAVQATRLCIRSGLSRIPVIGESVDDVVGMVYLKDLVTATYDATAEARQAGVAELMRDPFFVPDSRLLDDLLEDMQRDQIHIAVLVDEYGGTSGLVSIEDILEEIVGEISDEYDGAAVQDVEDLEPGEYRVVPWLSLDDLRELYEDTDVEFDEEEYEDVETVAGLVAFELDRVPLPGAEVDVAGLHLVCEGGRDRRGRVKVRSIVVTGPVAEPGTDDGDTDNSDHGDDTDDRTGDPDE</sequence>
<dbReference type="eggNOG" id="COG1253">
    <property type="taxonomic scope" value="Bacteria"/>
</dbReference>
<feature type="transmembrane region" description="Helical" evidence="12">
    <location>
        <begin position="92"/>
        <end position="114"/>
    </location>
</feature>
<feature type="domain" description="CNNM transmembrane" evidence="14">
    <location>
        <begin position="2"/>
        <end position="189"/>
    </location>
</feature>
<dbReference type="Gene3D" id="3.30.465.10">
    <property type="match status" value="1"/>
</dbReference>
<evidence type="ECO:0000259" key="13">
    <source>
        <dbReference type="PROSITE" id="PS51371"/>
    </source>
</evidence>
<evidence type="ECO:0000256" key="7">
    <source>
        <dbReference type="ARBA" id="ARBA00023122"/>
    </source>
</evidence>
<dbReference type="Pfam" id="PF01595">
    <property type="entry name" value="CNNM"/>
    <property type="match status" value="1"/>
</dbReference>
<gene>
    <name evidence="15" type="ORF">A606_04160</name>
</gene>
<comment type="subcellular location">
    <subcellularLocation>
        <location evidence="1">Cell membrane</location>
        <topology evidence="1">Multi-pass membrane protein</topology>
    </subcellularLocation>
</comment>
<dbReference type="FunFam" id="3.10.580.10:FF:000002">
    <property type="entry name" value="Magnesium/cobalt efflux protein CorC"/>
    <property type="match status" value="1"/>
</dbReference>
<dbReference type="SMART" id="SM00116">
    <property type="entry name" value="CBS"/>
    <property type="match status" value="2"/>
</dbReference>
<organism evidence="15 16">
    <name type="scientific">Corynebacterium terpenotabidum Y-11</name>
    <dbReference type="NCBI Taxonomy" id="1200352"/>
    <lineage>
        <taxon>Bacteria</taxon>
        <taxon>Bacillati</taxon>
        <taxon>Actinomycetota</taxon>
        <taxon>Actinomycetes</taxon>
        <taxon>Mycobacteriales</taxon>
        <taxon>Corynebacteriaceae</taxon>
        <taxon>Corynebacterium</taxon>
    </lineage>
</organism>
<proteinExistence type="inferred from homology"/>
<evidence type="ECO:0000256" key="9">
    <source>
        <dbReference type="PROSITE-ProRule" id="PRU00703"/>
    </source>
</evidence>
<dbReference type="PROSITE" id="PS51846">
    <property type="entry name" value="CNNM"/>
    <property type="match status" value="1"/>
</dbReference>
<dbReference type="SUPFAM" id="SSF56176">
    <property type="entry name" value="FAD-binding/transporter-associated domain-like"/>
    <property type="match status" value="1"/>
</dbReference>
<keyword evidence="3" id="KW-1003">Cell membrane</keyword>
<dbReference type="Pfam" id="PF03471">
    <property type="entry name" value="CorC_HlyC"/>
    <property type="match status" value="1"/>
</dbReference>
<keyword evidence="7 9" id="KW-0129">CBS domain</keyword>
<feature type="domain" description="CBS" evidence="13">
    <location>
        <begin position="208"/>
        <end position="267"/>
    </location>
</feature>
<reference evidence="15 16" key="1">
    <citation type="submission" date="2012-06" db="EMBL/GenBank/DDBJ databases">
        <title>Complete genome sequence of Corynebacterium terpenotabidum Y-11 (=DSM 44721).</title>
        <authorList>
            <person name="Ruckert C."/>
            <person name="Albersmeier A."/>
            <person name="Al-Dilaimi A."/>
            <person name="Szczepanowski R."/>
            <person name="Kalinowski J."/>
        </authorList>
    </citation>
    <scope>NUCLEOTIDE SEQUENCE [LARGE SCALE GENOMIC DNA]</scope>
    <source>
        <strain evidence="15 16">Y-11</strain>
    </source>
</reference>
<dbReference type="KEGG" id="cter:A606_04160"/>
<dbReference type="PROSITE" id="PS51371">
    <property type="entry name" value="CBS"/>
    <property type="match status" value="2"/>
</dbReference>
<dbReference type="Proteomes" id="UP000014809">
    <property type="component" value="Chromosome"/>
</dbReference>
<evidence type="ECO:0000256" key="5">
    <source>
        <dbReference type="ARBA" id="ARBA00022737"/>
    </source>
</evidence>
<dbReference type="CDD" id="cd04590">
    <property type="entry name" value="CBS_pair_CorC_HlyC_assoc"/>
    <property type="match status" value="1"/>
</dbReference>
<feature type="transmembrane region" description="Helical" evidence="12">
    <location>
        <begin position="126"/>
        <end position="149"/>
    </location>
</feature>
<name>S4XD59_9CORY</name>
<dbReference type="SMART" id="SM01091">
    <property type="entry name" value="CorC_HlyC"/>
    <property type="match status" value="1"/>
</dbReference>
<evidence type="ECO:0000256" key="11">
    <source>
        <dbReference type="SAM" id="MobiDB-lite"/>
    </source>
</evidence>
<evidence type="ECO:0000256" key="4">
    <source>
        <dbReference type="ARBA" id="ARBA00022692"/>
    </source>
</evidence>
<evidence type="ECO:0008006" key="17">
    <source>
        <dbReference type="Google" id="ProtNLM"/>
    </source>
</evidence>
<evidence type="ECO:0000256" key="10">
    <source>
        <dbReference type="PROSITE-ProRule" id="PRU01193"/>
    </source>
</evidence>
<evidence type="ECO:0000256" key="1">
    <source>
        <dbReference type="ARBA" id="ARBA00004651"/>
    </source>
</evidence>
<keyword evidence="16" id="KW-1185">Reference proteome</keyword>
<dbReference type="InterPro" id="IPR016169">
    <property type="entry name" value="FAD-bd_PCMH_sub2"/>
</dbReference>
<evidence type="ECO:0000256" key="12">
    <source>
        <dbReference type="SAM" id="Phobius"/>
    </source>
</evidence>
<accession>S4XD59</accession>
<dbReference type="PANTHER" id="PTHR22777">
    <property type="entry name" value="HEMOLYSIN-RELATED"/>
    <property type="match status" value="1"/>
</dbReference>
<evidence type="ECO:0000313" key="15">
    <source>
        <dbReference type="EMBL" id="AGP30481.1"/>
    </source>
</evidence>